<keyword evidence="4" id="KW-1185">Reference proteome</keyword>
<keyword evidence="1" id="KW-0472">Membrane</keyword>
<feature type="transmembrane region" description="Helical" evidence="1">
    <location>
        <begin position="26"/>
        <end position="48"/>
    </location>
</feature>
<feature type="transmembrane region" description="Helical" evidence="1">
    <location>
        <begin position="110"/>
        <end position="132"/>
    </location>
</feature>
<dbReference type="EMBL" id="JBANRG010000017">
    <property type="protein sequence ID" value="KAK7458753.1"/>
    <property type="molecule type" value="Genomic_DNA"/>
</dbReference>
<dbReference type="PANTHER" id="PTHR40465">
    <property type="entry name" value="CHROMOSOME 1, WHOLE GENOME SHOTGUN SEQUENCE"/>
    <property type="match status" value="1"/>
</dbReference>
<dbReference type="Proteomes" id="UP001498398">
    <property type="component" value="Unassembled WGS sequence"/>
</dbReference>
<dbReference type="Pfam" id="PF20152">
    <property type="entry name" value="DUF6534"/>
    <property type="match status" value="1"/>
</dbReference>
<keyword evidence="1" id="KW-0812">Transmembrane</keyword>
<sequence length="223" mass="24398">MLGAVLAAIVQCFYCYRLWKLKKKTWPICVIVILIALAGVTAGIYGAVIGHQEKTFSRAAKKTLPAIYVINIGAAAADVIIAVTMTILLIRSRQKTHKQTHYMIKRIINLTIETNLLSSFLAVLTVILLVAIPNTNYFTCPSMILGKIYSNSLLLMLNNRAYLTAGALQIPSSVSHTSSRGTSTYKMTWQAKAKNSAQSSSGSQTIALQDMESTQYTGKTMMV</sequence>
<gene>
    <name evidence="3" type="ORF">VKT23_009755</name>
</gene>
<accession>A0ABR1JD80</accession>
<organism evidence="3 4">
    <name type="scientific">Marasmiellus scandens</name>
    <dbReference type="NCBI Taxonomy" id="2682957"/>
    <lineage>
        <taxon>Eukaryota</taxon>
        <taxon>Fungi</taxon>
        <taxon>Dikarya</taxon>
        <taxon>Basidiomycota</taxon>
        <taxon>Agaricomycotina</taxon>
        <taxon>Agaricomycetes</taxon>
        <taxon>Agaricomycetidae</taxon>
        <taxon>Agaricales</taxon>
        <taxon>Marasmiineae</taxon>
        <taxon>Omphalotaceae</taxon>
        <taxon>Marasmiellus</taxon>
    </lineage>
</organism>
<protein>
    <recommendedName>
        <fullName evidence="2">DUF6534 domain-containing protein</fullName>
    </recommendedName>
</protein>
<proteinExistence type="predicted"/>
<feature type="domain" description="DUF6534" evidence="2">
    <location>
        <begin position="74"/>
        <end position="161"/>
    </location>
</feature>
<comment type="caution">
    <text evidence="3">The sequence shown here is derived from an EMBL/GenBank/DDBJ whole genome shotgun (WGS) entry which is preliminary data.</text>
</comment>
<evidence type="ECO:0000313" key="4">
    <source>
        <dbReference type="Proteomes" id="UP001498398"/>
    </source>
</evidence>
<keyword evidence="1" id="KW-1133">Transmembrane helix</keyword>
<dbReference type="PANTHER" id="PTHR40465:SF1">
    <property type="entry name" value="DUF6534 DOMAIN-CONTAINING PROTEIN"/>
    <property type="match status" value="1"/>
</dbReference>
<name>A0ABR1JD80_9AGAR</name>
<dbReference type="InterPro" id="IPR045339">
    <property type="entry name" value="DUF6534"/>
</dbReference>
<reference evidence="3 4" key="1">
    <citation type="submission" date="2024-01" db="EMBL/GenBank/DDBJ databases">
        <title>A draft genome for the cacao thread blight pathogen Marasmiellus scandens.</title>
        <authorList>
            <person name="Baruah I.K."/>
            <person name="Leung J."/>
            <person name="Bukari Y."/>
            <person name="Amoako-Attah I."/>
            <person name="Meinhardt L.W."/>
            <person name="Bailey B.A."/>
            <person name="Cohen S.P."/>
        </authorList>
    </citation>
    <scope>NUCLEOTIDE SEQUENCE [LARGE SCALE GENOMIC DNA]</scope>
    <source>
        <strain evidence="3 4">GH-19</strain>
    </source>
</reference>
<evidence type="ECO:0000313" key="3">
    <source>
        <dbReference type="EMBL" id="KAK7458753.1"/>
    </source>
</evidence>
<feature type="transmembrane region" description="Helical" evidence="1">
    <location>
        <begin position="68"/>
        <end position="90"/>
    </location>
</feature>
<evidence type="ECO:0000259" key="2">
    <source>
        <dbReference type="Pfam" id="PF20152"/>
    </source>
</evidence>
<evidence type="ECO:0000256" key="1">
    <source>
        <dbReference type="SAM" id="Phobius"/>
    </source>
</evidence>